<organism evidence="1 2">
    <name type="scientific">Aureliella helgolandensis</name>
    <dbReference type="NCBI Taxonomy" id="2527968"/>
    <lineage>
        <taxon>Bacteria</taxon>
        <taxon>Pseudomonadati</taxon>
        <taxon>Planctomycetota</taxon>
        <taxon>Planctomycetia</taxon>
        <taxon>Pirellulales</taxon>
        <taxon>Pirellulaceae</taxon>
        <taxon>Aureliella</taxon>
    </lineage>
</organism>
<dbReference type="Proteomes" id="UP000318017">
    <property type="component" value="Chromosome"/>
</dbReference>
<gene>
    <name evidence="1" type="ORF">Q31a_47720</name>
</gene>
<dbReference type="InterPro" id="IPR011990">
    <property type="entry name" value="TPR-like_helical_dom_sf"/>
</dbReference>
<proteinExistence type="predicted"/>
<name>A0A518GCU5_9BACT</name>
<dbReference type="SUPFAM" id="SSF48452">
    <property type="entry name" value="TPR-like"/>
    <property type="match status" value="1"/>
</dbReference>
<dbReference type="AlphaFoldDB" id="A0A518GCU5"/>
<dbReference type="EMBL" id="CP036298">
    <property type="protein sequence ID" value="QDV26398.1"/>
    <property type="molecule type" value="Genomic_DNA"/>
</dbReference>
<protein>
    <submittedName>
        <fullName evidence="1">Tetratricopeptide repeat protein</fullName>
    </submittedName>
</protein>
<keyword evidence="2" id="KW-1185">Reference proteome</keyword>
<evidence type="ECO:0000313" key="1">
    <source>
        <dbReference type="EMBL" id="QDV26398.1"/>
    </source>
</evidence>
<dbReference type="RefSeq" id="WP_145082509.1">
    <property type="nucleotide sequence ID" value="NZ_CP036298.1"/>
</dbReference>
<reference evidence="1 2" key="1">
    <citation type="submission" date="2019-02" db="EMBL/GenBank/DDBJ databases">
        <title>Deep-cultivation of Planctomycetes and their phenomic and genomic characterization uncovers novel biology.</title>
        <authorList>
            <person name="Wiegand S."/>
            <person name="Jogler M."/>
            <person name="Boedeker C."/>
            <person name="Pinto D."/>
            <person name="Vollmers J."/>
            <person name="Rivas-Marin E."/>
            <person name="Kohn T."/>
            <person name="Peeters S.H."/>
            <person name="Heuer A."/>
            <person name="Rast P."/>
            <person name="Oberbeckmann S."/>
            <person name="Bunk B."/>
            <person name="Jeske O."/>
            <person name="Meyerdierks A."/>
            <person name="Storesund J.E."/>
            <person name="Kallscheuer N."/>
            <person name="Luecker S."/>
            <person name="Lage O.M."/>
            <person name="Pohl T."/>
            <person name="Merkel B.J."/>
            <person name="Hornburger P."/>
            <person name="Mueller R.-W."/>
            <person name="Bruemmer F."/>
            <person name="Labrenz M."/>
            <person name="Spormann A.M."/>
            <person name="Op den Camp H."/>
            <person name="Overmann J."/>
            <person name="Amann R."/>
            <person name="Jetten M.S.M."/>
            <person name="Mascher T."/>
            <person name="Medema M.H."/>
            <person name="Devos D.P."/>
            <person name="Kaster A.-K."/>
            <person name="Ovreas L."/>
            <person name="Rohde M."/>
            <person name="Galperin M.Y."/>
            <person name="Jogler C."/>
        </authorList>
    </citation>
    <scope>NUCLEOTIDE SEQUENCE [LARGE SCALE GENOMIC DNA]</scope>
    <source>
        <strain evidence="1 2">Q31a</strain>
    </source>
</reference>
<dbReference type="KEGG" id="ahel:Q31a_47720"/>
<dbReference type="Gene3D" id="1.25.40.10">
    <property type="entry name" value="Tetratricopeptide repeat domain"/>
    <property type="match status" value="2"/>
</dbReference>
<sequence>MRDLLKPTEAYLQQFVEQHDKLALIFRSPASDALAILKVIEGLEDPNPSDFFWIFNDPFVDATSYASSLVKGFASKHGMVQVLQDQEQMDRWPDMPAAVLSEGTPPMSRIRELAAYSRELLPVPLGGNNVWVFYPLHIADHIGYATFVQGVLEHEFPNPWCHHLRFMAREDPEAPLLSQALGAAPSVDFHEPDLSPQAVERSLEREVEDDSQPIEVRLNSLLVLAATDMAHGRFERSLERHAQILKYHAAVGNHTMAAVALNGMGEVYERMEDHDRANQAFQAALIPASHGEHPPWQVFQNVSMNLANLRMKQGNFEQSGEYWDVVQKVSTVTRNPDLKLRALDQMGYCLYRSQKVEDAERIWRDGATLALKLENKDLGATLLERRRALYVELGQTAKEQEVSQQLSALKS</sequence>
<evidence type="ECO:0000313" key="2">
    <source>
        <dbReference type="Proteomes" id="UP000318017"/>
    </source>
</evidence>
<accession>A0A518GCU5</accession>
<dbReference type="OrthoDB" id="8985285at2"/>